<evidence type="ECO:0000256" key="1">
    <source>
        <dbReference type="ARBA" id="ARBA00002286"/>
    </source>
</evidence>
<protein>
    <submittedName>
        <fullName evidence="4">IS3 family transposase</fullName>
    </submittedName>
</protein>
<gene>
    <name evidence="4" type="ORF">AAA083_04040</name>
</gene>
<organism evidence="4 5">
    <name type="scientific">Raoultibacter massiliensis</name>
    <dbReference type="NCBI Taxonomy" id="1852371"/>
    <lineage>
        <taxon>Bacteria</taxon>
        <taxon>Bacillati</taxon>
        <taxon>Actinomycetota</taxon>
        <taxon>Coriobacteriia</taxon>
        <taxon>Eggerthellales</taxon>
        <taxon>Eggerthellaceae</taxon>
        <taxon>Raoultibacter</taxon>
    </lineage>
</organism>
<dbReference type="PROSITE" id="PS50994">
    <property type="entry name" value="INTEGRASE"/>
    <property type="match status" value="1"/>
</dbReference>
<accession>A0ABV1JAN9</accession>
<name>A0ABV1JAN9_9ACTN</name>
<dbReference type="InterPro" id="IPR010332">
    <property type="entry name" value="ATPase_terminase-su_N"/>
</dbReference>
<dbReference type="PANTHER" id="PTHR46889">
    <property type="entry name" value="TRANSPOSASE INSF FOR INSERTION SEQUENCE IS3B-RELATED"/>
    <property type="match status" value="1"/>
</dbReference>
<feature type="domain" description="Integrase catalytic" evidence="3">
    <location>
        <begin position="302"/>
        <end position="466"/>
    </location>
</feature>
<dbReference type="PANTHER" id="PTHR46889:SF4">
    <property type="entry name" value="TRANSPOSASE INSO FOR INSERTION SEQUENCE ELEMENT IS911B-RELATED"/>
    <property type="match status" value="1"/>
</dbReference>
<dbReference type="InterPro" id="IPR050900">
    <property type="entry name" value="Transposase_IS3/IS150/IS904"/>
</dbReference>
<evidence type="ECO:0000256" key="2">
    <source>
        <dbReference type="SAM" id="MobiDB-lite"/>
    </source>
</evidence>
<proteinExistence type="predicted"/>
<evidence type="ECO:0000313" key="5">
    <source>
        <dbReference type="Proteomes" id="UP001487305"/>
    </source>
</evidence>
<keyword evidence="5" id="KW-1185">Reference proteome</keyword>
<comment type="function">
    <text evidence="1">Involved in the transposition of the insertion sequence.</text>
</comment>
<dbReference type="InterPro" id="IPR009057">
    <property type="entry name" value="Homeodomain-like_sf"/>
</dbReference>
<dbReference type="SUPFAM" id="SSF46689">
    <property type="entry name" value="Homeodomain-like"/>
    <property type="match status" value="1"/>
</dbReference>
<dbReference type="InterPro" id="IPR025948">
    <property type="entry name" value="HTH-like_dom"/>
</dbReference>
<dbReference type="InterPro" id="IPR001584">
    <property type="entry name" value="Integrase_cat-core"/>
</dbReference>
<comment type="caution">
    <text evidence="4">The sequence shown here is derived from an EMBL/GenBank/DDBJ whole genome shotgun (WGS) entry which is preliminary data.</text>
</comment>
<dbReference type="Gene3D" id="3.30.420.10">
    <property type="entry name" value="Ribonuclease H-like superfamily/Ribonuclease H"/>
    <property type="match status" value="1"/>
</dbReference>
<dbReference type="Proteomes" id="UP001487305">
    <property type="component" value="Unassembled WGS sequence"/>
</dbReference>
<evidence type="ECO:0000313" key="4">
    <source>
        <dbReference type="EMBL" id="MEQ3362146.1"/>
    </source>
</evidence>
<dbReference type="Pfam" id="PF13333">
    <property type="entry name" value="rve_2"/>
    <property type="match status" value="1"/>
</dbReference>
<sequence length="469" mass="52377">MYSREEKTEIVEAFLASGLTAAEAGRRPGWPSRRLLAEWVDQARRGEIAVALAEPAGHVGDRKRHERHSDETKARAVALYERGRRPAEIARLLGIDCRANVRAWWKKARESGKLAGDAFAPKPIAREGGKGARMAKKQANGGSADPQALEAALLENQLLRAVLDDLKEGSSNLDSISNRKKAELGERLRRDGGPSLREITAFLRISKSSYEYHRARLDAPDALAGARALLRGLFRESGGRYGYRRMNALLRAKGVRISEKVVRRIMRQEGLVVRYEPKRPKWSSYAGENGQAPPNLVARNFRAALPGNLWLTDITQFNLPSFRCYLSPVIDCFDGKVVSWRASERPDAALVNGMLDDAVAALRAGERPVVHSDRGAHYRWPGWIERCEAAGLVRSMSKKGCSPDNSACEGFFGRLKNEFFYHRSWEGVGMPEFVEELGAYIDWYNDSRIKESLGWMSPNAFRRSLGLAA</sequence>
<dbReference type="Pfam" id="PF06056">
    <property type="entry name" value="Terminase_5"/>
    <property type="match status" value="1"/>
</dbReference>
<dbReference type="EMBL" id="JBBNOP010000002">
    <property type="protein sequence ID" value="MEQ3362146.1"/>
    <property type="molecule type" value="Genomic_DNA"/>
</dbReference>
<dbReference type="InterPro" id="IPR048020">
    <property type="entry name" value="Transpos_IS3"/>
</dbReference>
<dbReference type="SUPFAM" id="SSF48295">
    <property type="entry name" value="TrpR-like"/>
    <property type="match status" value="1"/>
</dbReference>
<feature type="region of interest" description="Disordered" evidence="2">
    <location>
        <begin position="119"/>
        <end position="143"/>
    </location>
</feature>
<reference evidence="4 5" key="1">
    <citation type="submission" date="2024-04" db="EMBL/GenBank/DDBJ databases">
        <title>Human intestinal bacterial collection.</title>
        <authorList>
            <person name="Pauvert C."/>
            <person name="Hitch T.C.A."/>
            <person name="Clavel T."/>
        </authorList>
    </citation>
    <scope>NUCLEOTIDE SEQUENCE [LARGE SCALE GENOMIC DNA]</scope>
    <source>
        <strain evidence="4 5">CLA-KB-H42</strain>
    </source>
</reference>
<evidence type="ECO:0000259" key="3">
    <source>
        <dbReference type="PROSITE" id="PS50994"/>
    </source>
</evidence>
<dbReference type="InterPro" id="IPR010921">
    <property type="entry name" value="Trp_repressor/repl_initiator"/>
</dbReference>
<dbReference type="InterPro" id="IPR012337">
    <property type="entry name" value="RNaseH-like_sf"/>
</dbReference>
<dbReference type="Pfam" id="PF13276">
    <property type="entry name" value="HTH_21"/>
    <property type="match status" value="1"/>
</dbReference>
<dbReference type="Pfam" id="PF00665">
    <property type="entry name" value="rve"/>
    <property type="match status" value="1"/>
</dbReference>
<dbReference type="SUPFAM" id="SSF53098">
    <property type="entry name" value="Ribonuclease H-like"/>
    <property type="match status" value="1"/>
</dbReference>
<dbReference type="NCBIfam" id="NF033516">
    <property type="entry name" value="transpos_IS3"/>
    <property type="match status" value="1"/>
</dbReference>
<dbReference type="InterPro" id="IPR036397">
    <property type="entry name" value="RNaseH_sf"/>
</dbReference>